<dbReference type="PANTHER" id="PTHR15892:SF2">
    <property type="entry name" value="LARGE RIBOSOMAL SUBUNIT PROTEIN UL30M"/>
    <property type="match status" value="1"/>
</dbReference>
<proteinExistence type="inferred from homology"/>
<evidence type="ECO:0000256" key="4">
    <source>
        <dbReference type="ARBA" id="ARBA00023274"/>
    </source>
</evidence>
<gene>
    <name evidence="5 7" type="primary">rpmD</name>
    <name evidence="7" type="ORF">LN736_10745</name>
</gene>
<protein>
    <recommendedName>
        <fullName evidence="5">Large ribosomal subunit protein uL30</fullName>
    </recommendedName>
</protein>
<dbReference type="InterPro" id="IPR036919">
    <property type="entry name" value="Ribo_uL30_ferredoxin-like_sf"/>
</dbReference>
<keyword evidence="8" id="KW-1185">Reference proteome</keyword>
<dbReference type="NCBIfam" id="TIGR01308">
    <property type="entry name" value="rpmD_bact"/>
    <property type="match status" value="1"/>
</dbReference>
<dbReference type="PANTHER" id="PTHR15892">
    <property type="entry name" value="MITOCHONDRIAL RIBOSOMAL PROTEIN L30"/>
    <property type="match status" value="1"/>
</dbReference>
<evidence type="ECO:0000259" key="6">
    <source>
        <dbReference type="Pfam" id="PF00327"/>
    </source>
</evidence>
<evidence type="ECO:0000256" key="1">
    <source>
        <dbReference type="ARBA" id="ARBA00007594"/>
    </source>
</evidence>
<evidence type="ECO:0000256" key="5">
    <source>
        <dbReference type="HAMAP-Rule" id="MF_01371"/>
    </source>
</evidence>
<accession>A0ABS8N835</accession>
<feature type="domain" description="Large ribosomal subunit protein uL30-like ferredoxin-like fold" evidence="6">
    <location>
        <begin position="4"/>
        <end position="53"/>
    </location>
</feature>
<comment type="subunit">
    <text evidence="2 5">Part of the 50S ribosomal subunit.</text>
</comment>
<keyword evidence="4 5" id="KW-0687">Ribonucleoprotein</keyword>
<dbReference type="Gene3D" id="3.30.1390.20">
    <property type="entry name" value="Ribosomal protein L30, ferredoxin-like fold domain"/>
    <property type="match status" value="1"/>
</dbReference>
<evidence type="ECO:0000313" key="7">
    <source>
        <dbReference type="EMBL" id="MCC9295334.1"/>
    </source>
</evidence>
<evidence type="ECO:0000256" key="3">
    <source>
        <dbReference type="ARBA" id="ARBA00022980"/>
    </source>
</evidence>
<evidence type="ECO:0000256" key="2">
    <source>
        <dbReference type="ARBA" id="ARBA00011838"/>
    </source>
</evidence>
<comment type="caution">
    <text evidence="7">The sequence shown here is derived from an EMBL/GenBank/DDBJ whole genome shotgun (WGS) entry which is preliminary data.</text>
</comment>
<keyword evidence="3 5" id="KW-0689">Ribosomal protein</keyword>
<sequence>MAKLKITLKKSLIGRKKDHIATVNALGLKKIGKIVEQEDTPQIRGMIKKVSYLLDVEEA</sequence>
<name>A0ABS8N835_9CLOT</name>
<organism evidence="7 8">
    <name type="scientific">Clostridium aromativorans</name>
    <dbReference type="NCBI Taxonomy" id="2836848"/>
    <lineage>
        <taxon>Bacteria</taxon>
        <taxon>Bacillati</taxon>
        <taxon>Bacillota</taxon>
        <taxon>Clostridia</taxon>
        <taxon>Eubacteriales</taxon>
        <taxon>Clostridiaceae</taxon>
        <taxon>Clostridium</taxon>
    </lineage>
</organism>
<evidence type="ECO:0000313" key="8">
    <source>
        <dbReference type="Proteomes" id="UP001165422"/>
    </source>
</evidence>
<dbReference type="SUPFAM" id="SSF55129">
    <property type="entry name" value="Ribosomal protein L30p/L7e"/>
    <property type="match status" value="1"/>
</dbReference>
<dbReference type="Pfam" id="PF00327">
    <property type="entry name" value="Ribosomal_L30"/>
    <property type="match status" value="1"/>
</dbReference>
<dbReference type="CDD" id="cd01658">
    <property type="entry name" value="Ribosomal_L30"/>
    <property type="match status" value="1"/>
</dbReference>
<dbReference type="InterPro" id="IPR005996">
    <property type="entry name" value="Ribosomal_uL30_bac-type"/>
</dbReference>
<dbReference type="InterPro" id="IPR016082">
    <property type="entry name" value="Ribosomal_uL30_ferredoxin-like"/>
</dbReference>
<dbReference type="RefSeq" id="WP_150355408.1">
    <property type="nucleotide sequence ID" value="NZ_JAJJPB010000012.1"/>
</dbReference>
<comment type="similarity">
    <text evidence="1 5">Belongs to the universal ribosomal protein uL30 family.</text>
</comment>
<dbReference type="PIRSF" id="PIRSF002211">
    <property type="entry name" value="Ribosomal_L30_bac-type"/>
    <property type="match status" value="1"/>
</dbReference>
<dbReference type="HAMAP" id="MF_01371_B">
    <property type="entry name" value="Ribosomal_uL30_B"/>
    <property type="match status" value="1"/>
</dbReference>
<dbReference type="EMBL" id="JAJJPB010000012">
    <property type="protein sequence ID" value="MCC9295334.1"/>
    <property type="molecule type" value="Genomic_DNA"/>
</dbReference>
<dbReference type="Proteomes" id="UP001165422">
    <property type="component" value="Unassembled WGS sequence"/>
</dbReference>
<dbReference type="GO" id="GO:0005840">
    <property type="term" value="C:ribosome"/>
    <property type="evidence" value="ECO:0007669"/>
    <property type="project" value="UniProtKB-KW"/>
</dbReference>
<reference evidence="7" key="1">
    <citation type="submission" date="2021-11" db="EMBL/GenBank/DDBJ databases">
        <authorList>
            <person name="Qingchun L."/>
            <person name="Dong Z."/>
            <person name="Zongwei Q."/>
            <person name="Jia Z."/>
            <person name="Duotao L."/>
        </authorList>
    </citation>
    <scope>NUCLEOTIDE SEQUENCE</scope>
    <source>
        <strain evidence="7">WLY-B-L2</strain>
    </source>
</reference>